<reference evidence="3" key="1">
    <citation type="submission" date="2015-04" db="UniProtKB">
        <authorList>
            <consortium name="EnsemblPlants"/>
        </authorList>
    </citation>
    <scope>IDENTIFICATION</scope>
</reference>
<organism evidence="3">
    <name type="scientific">Oryza glumipatula</name>
    <dbReference type="NCBI Taxonomy" id="40148"/>
    <lineage>
        <taxon>Eukaryota</taxon>
        <taxon>Viridiplantae</taxon>
        <taxon>Streptophyta</taxon>
        <taxon>Embryophyta</taxon>
        <taxon>Tracheophyta</taxon>
        <taxon>Spermatophyta</taxon>
        <taxon>Magnoliopsida</taxon>
        <taxon>Liliopsida</taxon>
        <taxon>Poales</taxon>
        <taxon>Poaceae</taxon>
        <taxon>BOP clade</taxon>
        <taxon>Oryzoideae</taxon>
        <taxon>Oryzeae</taxon>
        <taxon>Oryzinae</taxon>
        <taxon>Oryza</taxon>
    </lineage>
</organism>
<dbReference type="PANTHER" id="PTHR34049:SF1">
    <property type="entry name" value="F-BOX PROTEIN SKIP27"/>
    <property type="match status" value="1"/>
</dbReference>
<dbReference type="HOGENOM" id="CLU_113872_1_0_1"/>
<dbReference type="PROSITE" id="PS51257">
    <property type="entry name" value="PROKAR_LIPOPROTEIN"/>
    <property type="match status" value="1"/>
</dbReference>
<feature type="compositionally biased region" description="Low complexity" evidence="1">
    <location>
        <begin position="32"/>
        <end position="47"/>
    </location>
</feature>
<dbReference type="Gramene" id="OGLUM07G18410.1">
    <property type="protein sequence ID" value="OGLUM07G18410.1"/>
    <property type="gene ID" value="OGLUM07G18410"/>
</dbReference>
<feature type="domain" description="F-box" evidence="2">
    <location>
        <begin position="64"/>
        <end position="112"/>
    </location>
</feature>
<dbReference type="STRING" id="40148.A0A0E0ALE3"/>
<evidence type="ECO:0000256" key="1">
    <source>
        <dbReference type="SAM" id="MobiDB-lite"/>
    </source>
</evidence>
<dbReference type="EnsemblPlants" id="OGLUM07G18410.1">
    <property type="protein sequence ID" value="OGLUM07G18410.1"/>
    <property type="gene ID" value="OGLUM07G18410"/>
</dbReference>
<dbReference type="InterPro" id="IPR001810">
    <property type="entry name" value="F-box_dom"/>
</dbReference>
<feature type="compositionally biased region" description="Acidic residues" evidence="1">
    <location>
        <begin position="124"/>
        <end position="133"/>
    </location>
</feature>
<dbReference type="Proteomes" id="UP000026961">
    <property type="component" value="Chromosome 7"/>
</dbReference>
<reference evidence="3" key="2">
    <citation type="submission" date="2018-05" db="EMBL/GenBank/DDBJ databases">
        <title>OgluRS3 (Oryza glumaepatula Reference Sequence Version 3).</title>
        <authorList>
            <person name="Zhang J."/>
            <person name="Kudrna D."/>
            <person name="Lee S."/>
            <person name="Talag J."/>
            <person name="Welchert J."/>
            <person name="Wing R.A."/>
        </authorList>
    </citation>
    <scope>NUCLEOTIDE SEQUENCE [LARGE SCALE GENOMIC DNA]</scope>
</reference>
<sequence length="173" mass="18788">MAIGQAKTKSSLSTSLSFSCSSTRILGRKRVAVSPAPSPSGGPHSPVRTLRKQRSTRLHMDDAVSLLESLPQDVLIKVLCKVNHSDLRPLLLVSKQVSEATVVAREQHFAFATPSSKAALRGGEEEEEEEEQEAPGAPKLQRRVARSSPVWGKNLASISVNLFEAFESEVVEM</sequence>
<accession>A0A0E0ALE3</accession>
<protein>
    <recommendedName>
        <fullName evidence="2">F-box domain-containing protein</fullName>
    </recommendedName>
</protein>
<dbReference type="AlphaFoldDB" id="A0A0E0ALE3"/>
<feature type="region of interest" description="Disordered" evidence="1">
    <location>
        <begin position="114"/>
        <end position="143"/>
    </location>
</feature>
<dbReference type="eggNOG" id="ENOG502S1WN">
    <property type="taxonomic scope" value="Eukaryota"/>
</dbReference>
<evidence type="ECO:0000313" key="4">
    <source>
        <dbReference type="Proteomes" id="UP000026961"/>
    </source>
</evidence>
<evidence type="ECO:0000259" key="2">
    <source>
        <dbReference type="PROSITE" id="PS50181"/>
    </source>
</evidence>
<keyword evidence="4" id="KW-1185">Reference proteome</keyword>
<dbReference type="InterPro" id="IPR045286">
    <property type="entry name" value="FBS1-like"/>
</dbReference>
<proteinExistence type="predicted"/>
<dbReference type="PROSITE" id="PS50181">
    <property type="entry name" value="FBOX"/>
    <property type="match status" value="1"/>
</dbReference>
<name>A0A0E0ALE3_9ORYZ</name>
<dbReference type="PANTHER" id="PTHR34049">
    <property type="entry name" value="F-BOX PROTEIN SKIP27"/>
    <property type="match status" value="1"/>
</dbReference>
<evidence type="ECO:0000313" key="3">
    <source>
        <dbReference type="EnsemblPlants" id="OGLUM07G18410.1"/>
    </source>
</evidence>
<feature type="region of interest" description="Disordered" evidence="1">
    <location>
        <begin position="29"/>
        <end position="54"/>
    </location>
</feature>